<feature type="domain" description="Glycosyl transferase family 1" evidence="1">
    <location>
        <begin position="228"/>
        <end position="393"/>
    </location>
</feature>
<dbReference type="Pfam" id="PF00534">
    <property type="entry name" value="Glycos_transf_1"/>
    <property type="match status" value="1"/>
</dbReference>
<dbReference type="RefSeq" id="WP_373389877.1">
    <property type="nucleotide sequence ID" value="NZ_JBCFQK010000001.1"/>
</dbReference>
<reference evidence="2 3" key="1">
    <citation type="submission" date="2024-04" db="EMBL/GenBank/DDBJ databases">
        <title>New Clade of Flavobacterium.</title>
        <authorList>
            <person name="Matos L."/>
            <person name="Proenca D.N."/>
            <person name="Fransisco R.M."/>
            <person name="Chung A.P."/>
            <person name="Maccario L."/>
            <person name="Sorensen S.J."/>
            <person name="Morais P.V."/>
        </authorList>
    </citation>
    <scope>NUCLEOTIDE SEQUENCE [LARGE SCALE GENOMIC DNA]</scope>
    <source>
        <strain evidence="2 3">FBOR7N2.3</strain>
    </source>
</reference>
<sequence length="411" mass="47355">MKKKIWLVNPVAMPPKYEVRIQTLKRAQYLIEAGHDVTIIGGSYLHNTSINLITDNKKFLEAEYDGIKFIHIKTNNYSGNGIMRFYNLILFNFRFFFLSKKFAKPDVIAQIATVPFGNILYYVAKRFKAKSIVDVVDLWPESFVSYGLISKKNPITKIAYCAEKWLYERADEIVFSMEGGKDYIIEKGWDVESGGKIDLNNVHYINNGVDLKDFDKNKNLYKIDDSDLENDSLFKVVYLGSIRLANNIKLLIDAAELLKDHDNIKFLIYGDGDDRAHLKQYCEINKLDNVIFKQKWIQLKYVPYVLSKSSLNILNYMPSTILKYGGSQSKSFQYMASGKPICSNVKMGYCPITKYNIGIAKDFKSASEYATTILSFAEMDANEYEKICNNARNAAEYYDYKKLTINFEKLI</sequence>
<accession>A0ABV4TIQ9</accession>
<protein>
    <submittedName>
        <fullName evidence="2">Glycosyltransferase family 4 protein</fullName>
    </submittedName>
</protein>
<proteinExistence type="predicted"/>
<dbReference type="Gene3D" id="3.40.50.2000">
    <property type="entry name" value="Glycogen Phosphorylase B"/>
    <property type="match status" value="2"/>
</dbReference>
<dbReference type="PANTHER" id="PTHR12526:SF622">
    <property type="entry name" value="GLYCOSYLTRANSFERASE (GROUP I)"/>
    <property type="match status" value="1"/>
</dbReference>
<evidence type="ECO:0000259" key="1">
    <source>
        <dbReference type="Pfam" id="PF00534"/>
    </source>
</evidence>
<dbReference type="Proteomes" id="UP001574170">
    <property type="component" value="Unassembled WGS sequence"/>
</dbReference>
<name>A0ABV4TIQ9_9FLAO</name>
<comment type="caution">
    <text evidence="2">The sequence shown here is derived from an EMBL/GenBank/DDBJ whole genome shotgun (WGS) entry which is preliminary data.</text>
</comment>
<organism evidence="2 3">
    <name type="scientific">Flavobacterium magnesitis</name>
    <dbReference type="NCBI Taxonomy" id="3138077"/>
    <lineage>
        <taxon>Bacteria</taxon>
        <taxon>Pseudomonadati</taxon>
        <taxon>Bacteroidota</taxon>
        <taxon>Flavobacteriia</taxon>
        <taxon>Flavobacteriales</taxon>
        <taxon>Flavobacteriaceae</taxon>
        <taxon>Flavobacterium</taxon>
    </lineage>
</organism>
<dbReference type="CDD" id="cd03794">
    <property type="entry name" value="GT4_WbuB-like"/>
    <property type="match status" value="1"/>
</dbReference>
<evidence type="ECO:0000313" key="2">
    <source>
        <dbReference type="EMBL" id="MFA9192782.1"/>
    </source>
</evidence>
<dbReference type="SUPFAM" id="SSF53756">
    <property type="entry name" value="UDP-Glycosyltransferase/glycogen phosphorylase"/>
    <property type="match status" value="1"/>
</dbReference>
<dbReference type="EMBL" id="JBCFQK010000001">
    <property type="protein sequence ID" value="MFA9192782.1"/>
    <property type="molecule type" value="Genomic_DNA"/>
</dbReference>
<dbReference type="PANTHER" id="PTHR12526">
    <property type="entry name" value="GLYCOSYLTRANSFERASE"/>
    <property type="match status" value="1"/>
</dbReference>
<gene>
    <name evidence="2" type="ORF">AAGV33_00080</name>
</gene>
<dbReference type="InterPro" id="IPR001296">
    <property type="entry name" value="Glyco_trans_1"/>
</dbReference>
<keyword evidence="3" id="KW-1185">Reference proteome</keyword>
<evidence type="ECO:0000313" key="3">
    <source>
        <dbReference type="Proteomes" id="UP001574170"/>
    </source>
</evidence>